<dbReference type="GO" id="GO:0051087">
    <property type="term" value="F:protein-folding chaperone binding"/>
    <property type="evidence" value="ECO:0007669"/>
    <property type="project" value="InterPro"/>
</dbReference>
<feature type="domain" description="BAG" evidence="3">
    <location>
        <begin position="122"/>
        <end position="172"/>
    </location>
</feature>
<dbReference type="InterPro" id="IPR000626">
    <property type="entry name" value="Ubiquitin-like_dom"/>
</dbReference>
<dbReference type="Pfam" id="PF00240">
    <property type="entry name" value="ubiquitin"/>
    <property type="match status" value="1"/>
</dbReference>
<dbReference type="SMART" id="SM00264">
    <property type="entry name" value="BAG"/>
    <property type="match status" value="1"/>
</dbReference>
<evidence type="ECO:0000256" key="1">
    <source>
        <dbReference type="ARBA" id="ARBA00023186"/>
    </source>
</evidence>
<evidence type="ECO:0000259" key="3">
    <source>
        <dbReference type="PROSITE" id="PS51035"/>
    </source>
</evidence>
<dbReference type="SUPFAM" id="SSF54236">
    <property type="entry name" value="Ubiquitin-like"/>
    <property type="match status" value="1"/>
</dbReference>
<reference evidence="4 5" key="1">
    <citation type="journal article" date="2015" name="Fungal Genet. Biol.">
        <title>Evolution of novel wood decay mechanisms in Agaricales revealed by the genome sequences of Fistulina hepatica and Cylindrobasidium torrendii.</title>
        <authorList>
            <person name="Floudas D."/>
            <person name="Held B.W."/>
            <person name="Riley R."/>
            <person name="Nagy L.G."/>
            <person name="Koehler G."/>
            <person name="Ransdell A.S."/>
            <person name="Younus H."/>
            <person name="Chow J."/>
            <person name="Chiniquy J."/>
            <person name="Lipzen A."/>
            <person name="Tritt A."/>
            <person name="Sun H."/>
            <person name="Haridas S."/>
            <person name="LaButti K."/>
            <person name="Ohm R.A."/>
            <person name="Kues U."/>
            <person name="Blanchette R.A."/>
            <person name="Grigoriev I.V."/>
            <person name="Minto R.E."/>
            <person name="Hibbett D.S."/>
        </authorList>
    </citation>
    <scope>NUCLEOTIDE SEQUENCE [LARGE SCALE GENOMIC DNA]</scope>
    <source>
        <strain evidence="4 5">FP15055 ss-10</strain>
    </source>
</reference>
<protein>
    <recommendedName>
        <fullName evidence="3">BAG domain-containing protein</fullName>
    </recommendedName>
</protein>
<dbReference type="InterPro" id="IPR036533">
    <property type="entry name" value="BAG_dom_sf"/>
</dbReference>
<evidence type="ECO:0000256" key="2">
    <source>
        <dbReference type="SAM" id="MobiDB-lite"/>
    </source>
</evidence>
<name>A0A0D7AY65_9AGAR</name>
<dbReference type="GO" id="GO:0000774">
    <property type="term" value="F:adenyl-nucleotide exchange factor activity"/>
    <property type="evidence" value="ECO:0007669"/>
    <property type="project" value="TreeGrafter"/>
</dbReference>
<dbReference type="OrthoDB" id="417450at2759"/>
<dbReference type="PANTHER" id="PTHR12329">
    <property type="entry name" value="BCL2-ASSOCIATED ATHANOGENE"/>
    <property type="match status" value="1"/>
</dbReference>
<dbReference type="GO" id="GO:0005634">
    <property type="term" value="C:nucleus"/>
    <property type="evidence" value="ECO:0007669"/>
    <property type="project" value="TreeGrafter"/>
</dbReference>
<dbReference type="STRING" id="1314674.A0A0D7AY65"/>
<dbReference type="SMART" id="SM00213">
    <property type="entry name" value="UBQ"/>
    <property type="match status" value="1"/>
</dbReference>
<dbReference type="Gene3D" id="1.20.58.120">
    <property type="entry name" value="BAG domain"/>
    <property type="match status" value="1"/>
</dbReference>
<sequence length="176" mass="19105">MFVKWGNQKFTFDVAVETCLGSLIAQISQETGLQEFKLIYKGAVLKDENLPLSAYHLRSASTLTLLPTVDAPGPPAPSTDKSSQHGSSVIRQELNTIRESLVPSLSTFLETLPSQGSSSPPMQKEHVRLGELLLQALLRLDGVSTDGDDQRAERKAAVKEVQGLLDTLDAAWTSSK</sequence>
<keyword evidence="5" id="KW-1185">Reference proteome</keyword>
<dbReference type="SUPFAM" id="SSF63491">
    <property type="entry name" value="BAG domain"/>
    <property type="match status" value="1"/>
</dbReference>
<organism evidence="4 5">
    <name type="scientific">Cylindrobasidium torrendii FP15055 ss-10</name>
    <dbReference type="NCBI Taxonomy" id="1314674"/>
    <lineage>
        <taxon>Eukaryota</taxon>
        <taxon>Fungi</taxon>
        <taxon>Dikarya</taxon>
        <taxon>Basidiomycota</taxon>
        <taxon>Agaricomycotina</taxon>
        <taxon>Agaricomycetes</taxon>
        <taxon>Agaricomycetidae</taxon>
        <taxon>Agaricales</taxon>
        <taxon>Marasmiineae</taxon>
        <taxon>Physalacriaceae</taxon>
        <taxon>Cylindrobasidium</taxon>
    </lineage>
</organism>
<dbReference type="GO" id="GO:0005829">
    <property type="term" value="C:cytosol"/>
    <property type="evidence" value="ECO:0007669"/>
    <property type="project" value="TreeGrafter"/>
</dbReference>
<proteinExistence type="predicted"/>
<feature type="compositionally biased region" description="Polar residues" evidence="2">
    <location>
        <begin position="79"/>
        <end position="88"/>
    </location>
</feature>
<keyword evidence="1" id="KW-0143">Chaperone</keyword>
<dbReference type="GO" id="GO:0016020">
    <property type="term" value="C:membrane"/>
    <property type="evidence" value="ECO:0007669"/>
    <property type="project" value="TreeGrafter"/>
</dbReference>
<dbReference type="InterPro" id="IPR029071">
    <property type="entry name" value="Ubiquitin-like_domsf"/>
</dbReference>
<dbReference type="PROSITE" id="PS51035">
    <property type="entry name" value="BAG"/>
    <property type="match status" value="1"/>
</dbReference>
<dbReference type="CDD" id="cd17039">
    <property type="entry name" value="Ubl_ubiquitin_like"/>
    <property type="match status" value="1"/>
</dbReference>
<gene>
    <name evidence="4" type="ORF">CYLTODRAFT_383137</name>
</gene>
<dbReference type="PANTHER" id="PTHR12329:SF16">
    <property type="entry name" value="BAG FAMILY MOLECULAR CHAPERONE REGULATOR 1"/>
    <property type="match status" value="1"/>
</dbReference>
<dbReference type="InterPro" id="IPR039773">
    <property type="entry name" value="BAG_chaperone_regulator"/>
</dbReference>
<evidence type="ECO:0000313" key="4">
    <source>
        <dbReference type="EMBL" id="KIY62834.1"/>
    </source>
</evidence>
<evidence type="ECO:0000313" key="5">
    <source>
        <dbReference type="Proteomes" id="UP000054007"/>
    </source>
</evidence>
<dbReference type="Gene3D" id="3.10.20.90">
    <property type="entry name" value="Phosphatidylinositol 3-kinase Catalytic Subunit, Chain A, domain 1"/>
    <property type="match status" value="1"/>
</dbReference>
<dbReference type="Pfam" id="PF02179">
    <property type="entry name" value="BAG"/>
    <property type="match status" value="1"/>
</dbReference>
<dbReference type="AlphaFoldDB" id="A0A0D7AY65"/>
<dbReference type="InterPro" id="IPR003103">
    <property type="entry name" value="BAG_domain"/>
</dbReference>
<dbReference type="EMBL" id="KN880744">
    <property type="protein sequence ID" value="KIY62834.1"/>
    <property type="molecule type" value="Genomic_DNA"/>
</dbReference>
<dbReference type="GO" id="GO:0050821">
    <property type="term" value="P:protein stabilization"/>
    <property type="evidence" value="ECO:0007669"/>
    <property type="project" value="TreeGrafter"/>
</dbReference>
<dbReference type="Proteomes" id="UP000054007">
    <property type="component" value="Unassembled WGS sequence"/>
</dbReference>
<accession>A0A0D7AY65</accession>
<feature type="region of interest" description="Disordered" evidence="2">
    <location>
        <begin position="68"/>
        <end position="88"/>
    </location>
</feature>